<dbReference type="Gene3D" id="3.30.470.20">
    <property type="entry name" value="ATP-grasp fold, B domain"/>
    <property type="match status" value="1"/>
</dbReference>
<evidence type="ECO:0000256" key="3">
    <source>
        <dbReference type="ARBA" id="ARBA00022840"/>
    </source>
</evidence>
<dbReference type="Pfam" id="PF18603">
    <property type="entry name" value="LAL_C2"/>
    <property type="match status" value="1"/>
</dbReference>
<evidence type="ECO:0000256" key="2">
    <source>
        <dbReference type="ARBA" id="ARBA00022741"/>
    </source>
</evidence>
<protein>
    <submittedName>
        <fullName evidence="6">ATP-grasp domain-containing protein</fullName>
    </submittedName>
</protein>
<comment type="caution">
    <text evidence="6">The sequence shown here is derived from an EMBL/GenBank/DDBJ whole genome shotgun (WGS) entry which is preliminary data.</text>
</comment>
<name>A0ABV5B2Q8_9BACL</name>
<feature type="domain" description="ATP-grasp" evidence="5">
    <location>
        <begin position="114"/>
        <end position="313"/>
    </location>
</feature>
<dbReference type="Pfam" id="PF13535">
    <property type="entry name" value="ATP-grasp_4"/>
    <property type="match status" value="1"/>
</dbReference>
<evidence type="ECO:0000313" key="6">
    <source>
        <dbReference type="EMBL" id="MFB5679971.1"/>
    </source>
</evidence>
<evidence type="ECO:0000259" key="5">
    <source>
        <dbReference type="PROSITE" id="PS50975"/>
    </source>
</evidence>
<dbReference type="PANTHER" id="PTHR43585">
    <property type="entry name" value="FUMIPYRROLE BIOSYNTHESIS PROTEIN C"/>
    <property type="match status" value="1"/>
</dbReference>
<dbReference type="SUPFAM" id="SSF56059">
    <property type="entry name" value="Glutathione synthetase ATP-binding domain-like"/>
    <property type="match status" value="1"/>
</dbReference>
<reference evidence="6 7" key="1">
    <citation type="submission" date="2024-09" db="EMBL/GenBank/DDBJ databases">
        <authorList>
            <person name="Ruan L."/>
        </authorList>
    </citation>
    <scope>NUCLEOTIDE SEQUENCE [LARGE SCALE GENOMIC DNA]</scope>
    <source>
        <strain evidence="6 7">D33</strain>
    </source>
</reference>
<accession>A0ABV5B2Q8</accession>
<organism evidence="6 7">
    <name type="scientific">Paenibacillus terreus</name>
    <dbReference type="NCBI Taxonomy" id="1387834"/>
    <lineage>
        <taxon>Bacteria</taxon>
        <taxon>Bacillati</taxon>
        <taxon>Bacillota</taxon>
        <taxon>Bacilli</taxon>
        <taxon>Bacillales</taxon>
        <taxon>Paenibacillaceae</taxon>
        <taxon>Paenibacillus</taxon>
    </lineage>
</organism>
<keyword evidence="1" id="KW-0436">Ligase</keyword>
<keyword evidence="7" id="KW-1185">Reference proteome</keyword>
<dbReference type="PANTHER" id="PTHR43585:SF2">
    <property type="entry name" value="ATP-GRASP ENZYME FSQD"/>
    <property type="match status" value="1"/>
</dbReference>
<dbReference type="InterPro" id="IPR052032">
    <property type="entry name" value="ATP-dep_AA_Ligase"/>
</dbReference>
<dbReference type="EMBL" id="JBHILM010000003">
    <property type="protein sequence ID" value="MFB5679971.1"/>
    <property type="molecule type" value="Genomic_DNA"/>
</dbReference>
<proteinExistence type="predicted"/>
<dbReference type="PROSITE" id="PS50975">
    <property type="entry name" value="ATP_GRASP"/>
    <property type="match status" value="1"/>
</dbReference>
<dbReference type="RefSeq" id="WP_375523805.1">
    <property type="nucleotide sequence ID" value="NZ_JBHILM010000003.1"/>
</dbReference>
<dbReference type="InterPro" id="IPR011761">
    <property type="entry name" value="ATP-grasp"/>
</dbReference>
<evidence type="ECO:0000256" key="1">
    <source>
        <dbReference type="ARBA" id="ARBA00022598"/>
    </source>
</evidence>
<dbReference type="InterPro" id="IPR040570">
    <property type="entry name" value="LAL_C2"/>
</dbReference>
<evidence type="ECO:0000256" key="4">
    <source>
        <dbReference type="PROSITE-ProRule" id="PRU00409"/>
    </source>
</evidence>
<keyword evidence="3 4" id="KW-0067">ATP-binding</keyword>
<gene>
    <name evidence="6" type="ORF">ACE3NQ_03430</name>
</gene>
<sequence>MSRLLFIEANTTGTGMIALTRAASWGLKPLFYTNNPDRYSGLAETGCQVQVCDTNHLESLRQHIRDTMDPQDIRGITTTSEFYLEQVAALTAEYHLPGNPVEVVRKVRNKGETRRTLAQAGILQPKFAVIHNESEVEAAIWKIGLPCIIKPVDDSGSNEVRLCSNLETALQQVSQILGHKVNVRGQATVGAALVEEYVQTPEFSVETISWQGQTEVIGITQKSLAGLPFFVEVGHVFPAQLDREQSNSMIRSVLDALQAVGFRNGAAHTEVKWTTQGCSIIEINGRLAGGMIPELVRLTTGIDLLEQQVFCSYQGPTVKEVVCQGTAGIRFLISETAGTVEHINGLDEAAQMSNVKEVKVNVLPGDFVSPPQNAYQRLGYVIAHGSTAEETNRVLDQAIQNIQILTGQHD</sequence>
<keyword evidence="2 4" id="KW-0547">Nucleotide-binding</keyword>
<dbReference type="Proteomes" id="UP001580407">
    <property type="component" value="Unassembled WGS sequence"/>
</dbReference>
<evidence type="ECO:0000313" key="7">
    <source>
        <dbReference type="Proteomes" id="UP001580407"/>
    </source>
</evidence>